<comment type="similarity">
    <text evidence="1">Belongs to the peptidase C48 family.</text>
</comment>
<dbReference type="PANTHER" id="PTHR34835">
    <property type="entry name" value="OS07G0283600 PROTEIN-RELATED"/>
    <property type="match status" value="1"/>
</dbReference>
<feature type="domain" description="Ubiquitin-like protease family profile" evidence="4">
    <location>
        <begin position="773"/>
        <end position="887"/>
    </location>
</feature>
<protein>
    <recommendedName>
        <fullName evidence="4">Ubiquitin-like protease family profile domain-containing protein</fullName>
    </recommendedName>
</protein>
<evidence type="ECO:0000256" key="2">
    <source>
        <dbReference type="ARBA" id="ARBA00022670"/>
    </source>
</evidence>
<dbReference type="GO" id="GO:0008233">
    <property type="term" value="F:peptidase activity"/>
    <property type="evidence" value="ECO:0007669"/>
    <property type="project" value="UniProtKB-KW"/>
</dbReference>
<dbReference type="Pfam" id="PF02902">
    <property type="entry name" value="Peptidase_C48"/>
    <property type="match status" value="1"/>
</dbReference>
<evidence type="ECO:0000313" key="6">
    <source>
        <dbReference type="Proteomes" id="UP001497457"/>
    </source>
</evidence>
<evidence type="ECO:0000313" key="5">
    <source>
        <dbReference type="EMBL" id="CAL4988401.1"/>
    </source>
</evidence>
<evidence type="ECO:0000259" key="4">
    <source>
        <dbReference type="Pfam" id="PF02902"/>
    </source>
</evidence>
<dbReference type="SUPFAM" id="SSF54001">
    <property type="entry name" value="Cysteine proteinases"/>
    <property type="match status" value="1"/>
</dbReference>
<keyword evidence="3" id="KW-0378">Hydrolase</keyword>
<gene>
    <name evidence="5" type="ORF">URODEC1_LOCUS59239</name>
</gene>
<dbReference type="GO" id="GO:0006508">
    <property type="term" value="P:proteolysis"/>
    <property type="evidence" value="ECO:0007669"/>
    <property type="project" value="UniProtKB-KW"/>
</dbReference>
<sequence>MDLNNTDKQVIPVLIHSELENVEARKIHYKKQKTDDSQNYVLMLLDVISNLSAEQKSIVHDLGFSSVLDLCCDHIPFDLLLWLLQYFNPDTRKLSLPSGFTFTLNANCVEKILGIPNGGLSVLNRATKESYEFIMASISCQGPTPTVRELCNLITPDLLGADFARVFMLLILSSFLCPNTRGVCSTRYFHALTYIPGIRKLDWCSFVLDWLVSYINKYQFKKQSNSEGNFHKALIGGCCHVIVISYLEFLSTNAFNLRLDCPRIHVWSNTIVNALTLLDSNPNLEACFGQLQLKHICCTPFRNCFSIDNCCQSLMNRVEDIVKHCSPTMPQEFVLNLMAELVCKLKASVSLESLPSVCSSLHNVISALYPAVNSHYSSTTFLYDTDSDEEESNTIALRKISAKHDKLSNEEFELLMKYFPIFSVPNIECAPKHSFSPFHNCKLEEIQEEDPYDLDFPGPNASFEALLCETADIDDECKRYLQIDDEGDDPAPLDLFALASQGSTPIAELFSPAILSIGMNLSDIVKSSSAAIVQQVKNVDGSRTTVPLPVSHTETESHANIPRQNCYFGLSLNERANLVQRSEITKTVSPASTVDHNFPNFDILGDLDAQLNEDKYIDSSLLNSLKRGFHKCSDLINDEGQNVCQQHAPSDANSANVQLIFTSEIEDKLYHLVTDNIVRETRSSRFIHIGSSWVDKFKISLSMMKGGWIHFHVMDCFCQMLAANQKMVSYLDGHIYMQYFDHSTATLLMNSTIDCNFYKANFLENCGFQLHNAALLHIPCFINNQWILVVVNFRENSFQILDSDHNINLAKSAADTVVSNFRKFFVRCFPSSVSYNIYEFPVKYLDVPKHNFRYDSGIFVIQFMQSFDGTSMERFSNLDVVALRAKFLFQLATSKHNKAKSTFMQQFYADSTMVSVDGTSSHVHRNITFFIYNIIR</sequence>
<dbReference type="AlphaFoldDB" id="A0ABC9AXL7"/>
<accession>A0ABC9AXL7</accession>
<dbReference type="Proteomes" id="UP001497457">
    <property type="component" value="Chromosome 23rd"/>
</dbReference>
<dbReference type="InterPro" id="IPR038765">
    <property type="entry name" value="Papain-like_cys_pep_sf"/>
</dbReference>
<dbReference type="EMBL" id="OZ075133">
    <property type="protein sequence ID" value="CAL4988401.1"/>
    <property type="molecule type" value="Genomic_DNA"/>
</dbReference>
<keyword evidence="2" id="KW-0645">Protease</keyword>
<dbReference type="InterPro" id="IPR003653">
    <property type="entry name" value="Peptidase_C48_C"/>
</dbReference>
<evidence type="ECO:0000256" key="1">
    <source>
        <dbReference type="ARBA" id="ARBA00005234"/>
    </source>
</evidence>
<reference evidence="6" key="1">
    <citation type="submission" date="2024-06" db="EMBL/GenBank/DDBJ databases">
        <authorList>
            <person name="Ryan C."/>
        </authorList>
    </citation>
    <scope>NUCLEOTIDE SEQUENCE [LARGE SCALE GENOMIC DNA]</scope>
</reference>
<evidence type="ECO:0000256" key="3">
    <source>
        <dbReference type="ARBA" id="ARBA00022801"/>
    </source>
</evidence>
<name>A0ABC9AXL7_9POAL</name>
<organism evidence="5 6">
    <name type="scientific">Urochloa decumbens</name>
    <dbReference type="NCBI Taxonomy" id="240449"/>
    <lineage>
        <taxon>Eukaryota</taxon>
        <taxon>Viridiplantae</taxon>
        <taxon>Streptophyta</taxon>
        <taxon>Embryophyta</taxon>
        <taxon>Tracheophyta</taxon>
        <taxon>Spermatophyta</taxon>
        <taxon>Magnoliopsida</taxon>
        <taxon>Liliopsida</taxon>
        <taxon>Poales</taxon>
        <taxon>Poaceae</taxon>
        <taxon>PACMAD clade</taxon>
        <taxon>Panicoideae</taxon>
        <taxon>Panicodae</taxon>
        <taxon>Paniceae</taxon>
        <taxon>Melinidinae</taxon>
        <taxon>Urochloa</taxon>
    </lineage>
</organism>
<proteinExistence type="inferred from homology"/>
<keyword evidence="6" id="KW-1185">Reference proteome</keyword>
<dbReference type="PANTHER" id="PTHR34835:SF82">
    <property type="entry name" value="OS01G0826651 PROTEIN"/>
    <property type="match status" value="1"/>
</dbReference>
<reference evidence="5 6" key="2">
    <citation type="submission" date="2024-10" db="EMBL/GenBank/DDBJ databases">
        <authorList>
            <person name="Ryan C."/>
        </authorList>
    </citation>
    <scope>NUCLEOTIDE SEQUENCE [LARGE SCALE GENOMIC DNA]</scope>
</reference>
<dbReference type="Gene3D" id="3.40.395.10">
    <property type="entry name" value="Adenoviral Proteinase, Chain A"/>
    <property type="match status" value="1"/>
</dbReference>